<accession>A0AA35YC72</accession>
<sequence length="101" mass="11127">MPLSEKMYLLSTFGLNPKTTIAATSLPPPPPYSCCHHCCHHQHPTDAVTTLTTTILQVNTTLIFLSSCSSPLKIFHFETTNGQLPMDVPNTECLKNDVKDV</sequence>
<protein>
    <submittedName>
        <fullName evidence="1">Uncharacterized protein</fullName>
    </submittedName>
</protein>
<proteinExistence type="predicted"/>
<name>A0AA35YC72_LACSI</name>
<dbReference type="EMBL" id="OX465077">
    <property type="protein sequence ID" value="CAI9267346.1"/>
    <property type="molecule type" value="Genomic_DNA"/>
</dbReference>
<dbReference type="AlphaFoldDB" id="A0AA35YC72"/>
<reference evidence="1" key="1">
    <citation type="submission" date="2023-04" db="EMBL/GenBank/DDBJ databases">
        <authorList>
            <person name="Vijverberg K."/>
            <person name="Xiong W."/>
            <person name="Schranz E."/>
        </authorList>
    </citation>
    <scope>NUCLEOTIDE SEQUENCE</scope>
</reference>
<evidence type="ECO:0000313" key="1">
    <source>
        <dbReference type="EMBL" id="CAI9267346.1"/>
    </source>
</evidence>
<dbReference type="Proteomes" id="UP001177003">
    <property type="component" value="Chromosome 1"/>
</dbReference>
<evidence type="ECO:0000313" key="2">
    <source>
        <dbReference type="Proteomes" id="UP001177003"/>
    </source>
</evidence>
<gene>
    <name evidence="1" type="ORF">LSALG_LOCUS7836</name>
</gene>
<organism evidence="1 2">
    <name type="scientific">Lactuca saligna</name>
    <name type="common">Willowleaf lettuce</name>
    <dbReference type="NCBI Taxonomy" id="75948"/>
    <lineage>
        <taxon>Eukaryota</taxon>
        <taxon>Viridiplantae</taxon>
        <taxon>Streptophyta</taxon>
        <taxon>Embryophyta</taxon>
        <taxon>Tracheophyta</taxon>
        <taxon>Spermatophyta</taxon>
        <taxon>Magnoliopsida</taxon>
        <taxon>eudicotyledons</taxon>
        <taxon>Gunneridae</taxon>
        <taxon>Pentapetalae</taxon>
        <taxon>asterids</taxon>
        <taxon>campanulids</taxon>
        <taxon>Asterales</taxon>
        <taxon>Asteraceae</taxon>
        <taxon>Cichorioideae</taxon>
        <taxon>Cichorieae</taxon>
        <taxon>Lactucinae</taxon>
        <taxon>Lactuca</taxon>
    </lineage>
</organism>
<keyword evidence="2" id="KW-1185">Reference proteome</keyword>